<comment type="caution">
    <text evidence="2">The sequence shown here is derived from an EMBL/GenBank/DDBJ whole genome shotgun (WGS) entry which is preliminary data.</text>
</comment>
<keyword evidence="1" id="KW-0812">Transmembrane</keyword>
<evidence type="ECO:0000313" key="3">
    <source>
        <dbReference type="Proteomes" id="UP001348098"/>
    </source>
</evidence>
<gene>
    <name evidence="2" type="ORF">U3653_27595</name>
</gene>
<proteinExistence type="predicted"/>
<feature type="transmembrane region" description="Helical" evidence="1">
    <location>
        <begin position="66"/>
        <end position="85"/>
    </location>
</feature>
<organism evidence="2 3">
    <name type="scientific">Nocardia implantans</name>
    <dbReference type="NCBI Taxonomy" id="3108168"/>
    <lineage>
        <taxon>Bacteria</taxon>
        <taxon>Bacillati</taxon>
        <taxon>Actinomycetota</taxon>
        <taxon>Actinomycetes</taxon>
        <taxon>Mycobacteriales</taxon>
        <taxon>Nocardiaceae</taxon>
        <taxon>Nocardia</taxon>
    </lineage>
</organism>
<keyword evidence="1" id="KW-0472">Membrane</keyword>
<name>A0ABU6B221_9NOCA</name>
<reference evidence="2 3" key="1">
    <citation type="submission" date="2023-12" db="EMBL/GenBank/DDBJ databases">
        <title>novel species in genus Nocarida.</title>
        <authorList>
            <person name="Li Z."/>
        </authorList>
    </citation>
    <scope>NUCLEOTIDE SEQUENCE [LARGE SCALE GENOMIC DNA]</scope>
    <source>
        <strain evidence="2 3">CDC186</strain>
    </source>
</reference>
<accession>A0ABU6B221</accession>
<dbReference type="Proteomes" id="UP001348098">
    <property type="component" value="Unassembled WGS sequence"/>
</dbReference>
<evidence type="ECO:0000313" key="2">
    <source>
        <dbReference type="EMBL" id="MEB3513808.1"/>
    </source>
</evidence>
<feature type="transmembrane region" description="Helical" evidence="1">
    <location>
        <begin position="216"/>
        <end position="238"/>
    </location>
</feature>
<keyword evidence="1" id="KW-1133">Transmembrane helix</keyword>
<keyword evidence="3" id="KW-1185">Reference proteome</keyword>
<protein>
    <recommendedName>
        <fullName evidence="4">Vegetative cell wall protein gp1</fullName>
    </recommendedName>
</protein>
<dbReference type="EMBL" id="JAYKYQ010000013">
    <property type="protein sequence ID" value="MEB3513808.1"/>
    <property type="molecule type" value="Genomic_DNA"/>
</dbReference>
<evidence type="ECO:0000256" key="1">
    <source>
        <dbReference type="SAM" id="Phobius"/>
    </source>
</evidence>
<sequence>MSGLWSELAKKLAEKWFSLLVLPGAFYLALAATARTLGHAHALDVGLLTRRVTDHAKNPAVTSTGGQVVVLAALLAAAAAIAFVAQSLGTLIERGVLAAEWQAWPLPGRYLARRSLSRRQRRWDSANADYLREYQQALAPDPTARPDPALRHRAARRRARISVERPERPTWSGDRIHAAALRLDRDHHLDLAPVWPSLWLVLPDPVRDEITTARTALSRATTLAAWSVLYLALTIWWWPAAPLAAVIAATAHHRIRTTTDTYATLLESAARLHATTLATQLGIDHTGPLSPQLGHALTRHLRPSTA</sequence>
<evidence type="ECO:0008006" key="4">
    <source>
        <dbReference type="Google" id="ProtNLM"/>
    </source>
</evidence>
<dbReference type="RefSeq" id="WP_195082102.1">
    <property type="nucleotide sequence ID" value="NZ_JAYESH010000009.1"/>
</dbReference>